<feature type="domain" description="Thiamine pyrophosphate enzyme N-terminal TPP-binding" evidence="12">
    <location>
        <begin position="7"/>
        <end position="112"/>
    </location>
</feature>
<dbReference type="InterPro" id="IPR047213">
    <property type="entry name" value="TPP_PYR_PDC_IPDC-like"/>
</dbReference>
<dbReference type="InterPro" id="IPR012001">
    <property type="entry name" value="Thiamin_PyroP_enz_TPP-bd_dom"/>
</dbReference>
<organism evidence="13 14">
    <name type="scientific">Yersinia entomophaga</name>
    <dbReference type="NCBI Taxonomy" id="935293"/>
    <lineage>
        <taxon>Bacteria</taxon>
        <taxon>Pseudomonadati</taxon>
        <taxon>Pseudomonadota</taxon>
        <taxon>Gammaproteobacteria</taxon>
        <taxon>Enterobacterales</taxon>
        <taxon>Yersiniaceae</taxon>
        <taxon>Yersinia</taxon>
    </lineage>
</organism>
<evidence type="ECO:0000256" key="6">
    <source>
        <dbReference type="ARBA" id="ARBA00022842"/>
    </source>
</evidence>
<accession>A0ABM6BNP8</accession>
<dbReference type="Pfam" id="PF02775">
    <property type="entry name" value="TPP_enzyme_C"/>
    <property type="match status" value="1"/>
</dbReference>
<evidence type="ECO:0000259" key="10">
    <source>
        <dbReference type="Pfam" id="PF00205"/>
    </source>
</evidence>
<keyword evidence="4" id="KW-0479">Metal-binding</keyword>
<dbReference type="CDD" id="cd02005">
    <property type="entry name" value="TPP_PDC_IPDC"/>
    <property type="match status" value="1"/>
</dbReference>
<dbReference type="Pfam" id="PF00205">
    <property type="entry name" value="TPP_enzyme_M"/>
    <property type="match status" value="1"/>
</dbReference>
<evidence type="ECO:0000256" key="7">
    <source>
        <dbReference type="ARBA" id="ARBA00023052"/>
    </source>
</evidence>
<sequence>MKSSVYKVADYLLDRLAQIGIKHLFGVPGDYNLQFLDHVIAHPQIDWVGCANELNAAYAADGYARTQPAAALLTTMGVGELSAINGIAGSFAEFLPVIHIVGMPAQHSQQKKELIHHSLGDGDFSHFSTMAEMVSCAQANLTLTNAASEIDRVVAAALAQRKPVYLQLPSDVAEMPIDAKPNSLAFQQAPYSSQSLRDFIDAARESLASARHVAVLADFLVDRFGATQQLRNWLSQTHLPYATLLMGKGIVDESRAEFIGTYSAAPSDERIRLTIEGADVVITVGVWFVDTITAGFSQQICTERRIDICPFEAKVGSRVFSQIPMTIAIDALAKLSLELQHEWIQPDVYHCPLPPSLAQHLDQQTFWYHIQTFLRPFDIVLADQGTACFGAAALRLPKDAIFITQSLWGSIGFSLPAAYGVQTGNPQRRVILLIGDGAAQLSIQELGSMLRDGLKPIILLLNNNGYTVERAIHGENQPYNDISTWNWTQLPQAFGAGSEVISLKVSEPEQLHKALQLADQNSQLVFIEVVLPQMDISPLLRKVTESLRNRNAST</sequence>
<name>A0ABM6BNP8_YERET</name>
<dbReference type="Gene3D" id="3.40.50.970">
    <property type="match status" value="2"/>
</dbReference>
<dbReference type="RefSeq" id="WP_064517054.1">
    <property type="nucleotide sequence ID" value="NZ_CBCSBH010000063.1"/>
</dbReference>
<evidence type="ECO:0000313" key="13">
    <source>
        <dbReference type="EMBL" id="ANI31338.1"/>
    </source>
</evidence>
<evidence type="ECO:0000256" key="1">
    <source>
        <dbReference type="ARBA" id="ARBA00001920"/>
    </source>
</evidence>
<comment type="cofactor">
    <cofactor evidence="1">
        <name>a metal cation</name>
        <dbReference type="ChEBI" id="CHEBI:25213"/>
    </cofactor>
</comment>
<reference evidence="13 14" key="1">
    <citation type="journal article" date="2016" name="Toxins">
        <title>The Draft Genome Sequence of the Yersinia entomophaga Entomopathogenic Type Strain MH96T.</title>
        <authorList>
            <person name="Hurst M.R."/>
            <person name="Beattie A."/>
            <person name="Altermann E."/>
            <person name="Moraga R.M."/>
            <person name="Harper L.A."/>
            <person name="Calder J."/>
            <person name="Laugraud A."/>
        </authorList>
    </citation>
    <scope>NUCLEOTIDE SEQUENCE [LARGE SCALE GENOMIC DNA]</scope>
    <source>
        <strain evidence="13 14">MH96</strain>
    </source>
</reference>
<dbReference type="PANTHER" id="PTHR43452">
    <property type="entry name" value="PYRUVATE DECARBOXYLASE"/>
    <property type="match status" value="1"/>
</dbReference>
<comment type="cofactor">
    <cofactor evidence="2">
        <name>thiamine diphosphate</name>
        <dbReference type="ChEBI" id="CHEBI:58937"/>
    </cofactor>
</comment>
<dbReference type="PIRSF" id="PIRSF036565">
    <property type="entry name" value="Pyruvt_ip_decrb"/>
    <property type="match status" value="1"/>
</dbReference>
<feature type="domain" description="Thiamine pyrophosphate enzyme TPP-binding" evidence="11">
    <location>
        <begin position="388"/>
        <end position="529"/>
    </location>
</feature>
<dbReference type="EMBL" id="CP010029">
    <property type="protein sequence ID" value="ANI31338.1"/>
    <property type="molecule type" value="Genomic_DNA"/>
</dbReference>
<keyword evidence="5" id="KW-0210">Decarboxylase</keyword>
<dbReference type="CDD" id="cd07038">
    <property type="entry name" value="TPP_PYR_PDC_IPDC_like"/>
    <property type="match status" value="1"/>
</dbReference>
<keyword evidence="8" id="KW-0456">Lyase</keyword>
<evidence type="ECO:0000313" key="14">
    <source>
        <dbReference type="Proteomes" id="UP000266744"/>
    </source>
</evidence>
<dbReference type="InterPro" id="IPR029035">
    <property type="entry name" value="DHS-like_NAD/FAD-binding_dom"/>
</dbReference>
<evidence type="ECO:0000259" key="11">
    <source>
        <dbReference type="Pfam" id="PF02775"/>
    </source>
</evidence>
<dbReference type="InterPro" id="IPR012110">
    <property type="entry name" value="PDC/IPDC-like"/>
</dbReference>
<keyword evidence="14" id="KW-1185">Reference proteome</keyword>
<dbReference type="InterPro" id="IPR012000">
    <property type="entry name" value="Thiamin_PyroP_enz_cen_dom"/>
</dbReference>
<evidence type="ECO:0000256" key="3">
    <source>
        <dbReference type="ARBA" id="ARBA00007812"/>
    </source>
</evidence>
<dbReference type="PANTHER" id="PTHR43452:SF30">
    <property type="entry name" value="PYRUVATE DECARBOXYLASE ISOZYME 1-RELATED"/>
    <property type="match status" value="1"/>
</dbReference>
<dbReference type="SUPFAM" id="SSF52518">
    <property type="entry name" value="Thiamin diphosphate-binding fold (THDP-binding)"/>
    <property type="match status" value="2"/>
</dbReference>
<dbReference type="InterPro" id="IPR029061">
    <property type="entry name" value="THDP-binding"/>
</dbReference>
<proteinExistence type="inferred from homology"/>
<evidence type="ECO:0000256" key="9">
    <source>
        <dbReference type="RuleBase" id="RU362132"/>
    </source>
</evidence>
<evidence type="ECO:0000256" key="2">
    <source>
        <dbReference type="ARBA" id="ARBA00001964"/>
    </source>
</evidence>
<dbReference type="InterPro" id="IPR047214">
    <property type="entry name" value="TPP_PDC_IPDC"/>
</dbReference>
<dbReference type="Gene3D" id="3.40.50.1220">
    <property type="entry name" value="TPP-binding domain"/>
    <property type="match status" value="1"/>
</dbReference>
<dbReference type="Proteomes" id="UP000266744">
    <property type="component" value="Chromosome"/>
</dbReference>
<dbReference type="InterPro" id="IPR011766">
    <property type="entry name" value="TPP_enzyme_TPP-bd"/>
</dbReference>
<dbReference type="SUPFAM" id="SSF52467">
    <property type="entry name" value="DHS-like NAD/FAD-binding domain"/>
    <property type="match status" value="1"/>
</dbReference>
<feature type="domain" description="Thiamine pyrophosphate enzyme central" evidence="10">
    <location>
        <begin position="200"/>
        <end position="326"/>
    </location>
</feature>
<evidence type="ECO:0000256" key="8">
    <source>
        <dbReference type="ARBA" id="ARBA00023239"/>
    </source>
</evidence>
<evidence type="ECO:0000256" key="5">
    <source>
        <dbReference type="ARBA" id="ARBA00022793"/>
    </source>
</evidence>
<dbReference type="Pfam" id="PF02776">
    <property type="entry name" value="TPP_enzyme_N"/>
    <property type="match status" value="1"/>
</dbReference>
<keyword evidence="6" id="KW-0460">Magnesium</keyword>
<evidence type="ECO:0000259" key="12">
    <source>
        <dbReference type="Pfam" id="PF02776"/>
    </source>
</evidence>
<keyword evidence="7 9" id="KW-0786">Thiamine pyrophosphate</keyword>
<evidence type="ECO:0000256" key="4">
    <source>
        <dbReference type="ARBA" id="ARBA00022723"/>
    </source>
</evidence>
<comment type="similarity">
    <text evidence="3 9">Belongs to the TPP enzyme family.</text>
</comment>
<gene>
    <name evidence="13" type="ORF">PL78_16125</name>
</gene>
<protein>
    <submittedName>
        <fullName evidence="13">Indolepyruvate decarboxylase</fullName>
    </submittedName>
</protein>